<dbReference type="InterPro" id="IPR036388">
    <property type="entry name" value="WH-like_DNA-bd_sf"/>
</dbReference>
<dbReference type="Pfam" id="PF08100">
    <property type="entry name" value="Dimerisation"/>
    <property type="match status" value="1"/>
</dbReference>
<feature type="domain" description="O-methyltransferase C-terminal" evidence="5">
    <location>
        <begin position="110"/>
        <end position="315"/>
    </location>
</feature>
<sequence>MTASDAESRDLLRLLTGPWLADAVAAAVRLGVIDRLGRGPAAAGDLAGELSLAPDPLLRLLRLLAGLEVLEERGDGFALAPAGELLRSGHPSSMRDLALLYRSDFFAAAWRGLTDAVRTGEQAFEAVHGRDVYTHLAEHPGDAALFDAGMAAGGSPADALPEVYDFSRARHVADIGGGDGSRLAGLLDADAALRGTLQERPQALAGARERLAPHIDRGRCTLAGADFLDEVAAGADVYVLSRVLHNWDDDSCRRILANCAAAMGPAAHLLIVERVMPDDRNPWLSRAFDVHMMVMTAGRERTAGEYEALLRPAGLHTLEVRGLAAEMGVLVAAAL</sequence>
<dbReference type="RefSeq" id="WP_184640131.1">
    <property type="nucleotide sequence ID" value="NZ_BAABKT010000018.1"/>
</dbReference>
<keyword evidence="2" id="KW-0808">Transferase</keyword>
<evidence type="ECO:0000313" key="8">
    <source>
        <dbReference type="Proteomes" id="UP000578077"/>
    </source>
</evidence>
<feature type="domain" description="O-methyltransferase dimerisation" evidence="6">
    <location>
        <begin position="13"/>
        <end position="86"/>
    </location>
</feature>
<keyword evidence="3" id="KW-0949">S-adenosyl-L-methionine</keyword>
<dbReference type="Gene3D" id="1.10.10.10">
    <property type="entry name" value="Winged helix-like DNA-binding domain superfamily/Winged helix DNA-binding domain"/>
    <property type="match status" value="1"/>
</dbReference>
<evidence type="ECO:0000259" key="6">
    <source>
        <dbReference type="Pfam" id="PF08100"/>
    </source>
</evidence>
<evidence type="ECO:0000256" key="2">
    <source>
        <dbReference type="ARBA" id="ARBA00022679"/>
    </source>
</evidence>
<dbReference type="SUPFAM" id="SSF53335">
    <property type="entry name" value="S-adenosyl-L-methionine-dependent methyltransferases"/>
    <property type="match status" value="1"/>
</dbReference>
<dbReference type="Gene3D" id="3.40.50.150">
    <property type="entry name" value="Vaccinia Virus protein VP39"/>
    <property type="match status" value="1"/>
</dbReference>
<dbReference type="InterPro" id="IPR029063">
    <property type="entry name" value="SAM-dependent_MTases_sf"/>
</dbReference>
<dbReference type="InterPro" id="IPR001077">
    <property type="entry name" value="COMT_C"/>
</dbReference>
<dbReference type="SUPFAM" id="SSF46785">
    <property type="entry name" value="Winged helix' DNA-binding domain"/>
    <property type="match status" value="1"/>
</dbReference>
<evidence type="ECO:0000256" key="3">
    <source>
        <dbReference type="ARBA" id="ARBA00022691"/>
    </source>
</evidence>
<keyword evidence="1" id="KW-0489">Methyltransferase</keyword>
<organism evidence="7 8">
    <name type="scientific">Streptomonospora salina</name>
    <dbReference type="NCBI Taxonomy" id="104205"/>
    <lineage>
        <taxon>Bacteria</taxon>
        <taxon>Bacillati</taxon>
        <taxon>Actinomycetota</taxon>
        <taxon>Actinomycetes</taxon>
        <taxon>Streptosporangiales</taxon>
        <taxon>Nocardiopsidaceae</taxon>
        <taxon>Streptomonospora</taxon>
    </lineage>
</organism>
<evidence type="ECO:0000313" key="7">
    <source>
        <dbReference type="EMBL" id="MBB6001098.1"/>
    </source>
</evidence>
<evidence type="ECO:0008006" key="9">
    <source>
        <dbReference type="Google" id="ProtNLM"/>
    </source>
</evidence>
<dbReference type="GO" id="GO:0008171">
    <property type="term" value="F:O-methyltransferase activity"/>
    <property type="evidence" value="ECO:0007669"/>
    <property type="project" value="InterPro"/>
</dbReference>
<keyword evidence="8" id="KW-1185">Reference proteome</keyword>
<reference evidence="7 8" key="1">
    <citation type="submission" date="2020-08" db="EMBL/GenBank/DDBJ databases">
        <title>Sequencing the genomes of 1000 actinobacteria strains.</title>
        <authorList>
            <person name="Klenk H.-P."/>
        </authorList>
    </citation>
    <scope>NUCLEOTIDE SEQUENCE [LARGE SCALE GENOMIC DNA]</scope>
    <source>
        <strain evidence="7 8">DSM 44593</strain>
    </source>
</reference>
<evidence type="ECO:0000256" key="4">
    <source>
        <dbReference type="PIRSR" id="PIRSR005739-1"/>
    </source>
</evidence>
<dbReference type="PROSITE" id="PS51683">
    <property type="entry name" value="SAM_OMT_II"/>
    <property type="match status" value="1"/>
</dbReference>
<comment type="caution">
    <text evidence="7">The sequence shown here is derived from an EMBL/GenBank/DDBJ whole genome shotgun (WGS) entry which is preliminary data.</text>
</comment>
<dbReference type="AlphaFoldDB" id="A0A841EJY6"/>
<dbReference type="PANTHER" id="PTHR43712">
    <property type="entry name" value="PUTATIVE (AFU_ORTHOLOGUE AFUA_4G14580)-RELATED"/>
    <property type="match status" value="1"/>
</dbReference>
<dbReference type="PIRSF" id="PIRSF005739">
    <property type="entry name" value="O-mtase"/>
    <property type="match status" value="1"/>
</dbReference>
<evidence type="ECO:0000256" key="1">
    <source>
        <dbReference type="ARBA" id="ARBA00022603"/>
    </source>
</evidence>
<dbReference type="InterPro" id="IPR016461">
    <property type="entry name" value="COMT-like"/>
</dbReference>
<dbReference type="GO" id="GO:0046983">
    <property type="term" value="F:protein dimerization activity"/>
    <property type="evidence" value="ECO:0007669"/>
    <property type="project" value="InterPro"/>
</dbReference>
<dbReference type="EMBL" id="JACHLY010000002">
    <property type="protein sequence ID" value="MBB6001098.1"/>
    <property type="molecule type" value="Genomic_DNA"/>
</dbReference>
<name>A0A841EJY6_9ACTN</name>
<evidence type="ECO:0000259" key="5">
    <source>
        <dbReference type="Pfam" id="PF00891"/>
    </source>
</evidence>
<dbReference type="PANTHER" id="PTHR43712:SF2">
    <property type="entry name" value="O-METHYLTRANSFERASE CICE"/>
    <property type="match status" value="1"/>
</dbReference>
<dbReference type="InterPro" id="IPR036390">
    <property type="entry name" value="WH_DNA-bd_sf"/>
</dbReference>
<dbReference type="Proteomes" id="UP000578077">
    <property type="component" value="Unassembled WGS sequence"/>
</dbReference>
<gene>
    <name evidence="7" type="ORF">HNR25_004927</name>
</gene>
<feature type="active site" description="Proton acceptor" evidence="4">
    <location>
        <position position="245"/>
    </location>
</feature>
<accession>A0A841EJY6</accession>
<dbReference type="Pfam" id="PF00891">
    <property type="entry name" value="Methyltransf_2"/>
    <property type="match status" value="1"/>
</dbReference>
<proteinExistence type="predicted"/>
<protein>
    <recommendedName>
        <fullName evidence="9">Methyltransferase</fullName>
    </recommendedName>
</protein>
<dbReference type="GO" id="GO:0032259">
    <property type="term" value="P:methylation"/>
    <property type="evidence" value="ECO:0007669"/>
    <property type="project" value="UniProtKB-KW"/>
</dbReference>
<dbReference type="InterPro" id="IPR012967">
    <property type="entry name" value="COMT_dimerisation"/>
</dbReference>